<dbReference type="Proteomes" id="UP000001075">
    <property type="component" value="Unassembled WGS sequence"/>
</dbReference>
<organism evidence="1 2">
    <name type="scientific">Cricetulus griseus</name>
    <name type="common">Chinese hamster</name>
    <name type="synonym">Cricetulus barabensis griseus</name>
    <dbReference type="NCBI Taxonomy" id="10029"/>
    <lineage>
        <taxon>Eukaryota</taxon>
        <taxon>Metazoa</taxon>
        <taxon>Chordata</taxon>
        <taxon>Craniata</taxon>
        <taxon>Vertebrata</taxon>
        <taxon>Euteleostomi</taxon>
        <taxon>Mammalia</taxon>
        <taxon>Eutheria</taxon>
        <taxon>Euarchontoglires</taxon>
        <taxon>Glires</taxon>
        <taxon>Rodentia</taxon>
        <taxon>Myomorpha</taxon>
        <taxon>Muroidea</taxon>
        <taxon>Cricetidae</taxon>
        <taxon>Cricetinae</taxon>
        <taxon>Cricetulus</taxon>
    </lineage>
</organism>
<accession>G3HP53</accession>
<name>G3HP53_CRIGR</name>
<proteinExistence type="predicted"/>
<protein>
    <submittedName>
        <fullName evidence="1">Uncharacterized protein</fullName>
    </submittedName>
</protein>
<sequence length="82" mass="9063">MNTDETFCVKLKPLASNKCTLVPASMERLHLPLTNAKMSKCSSRLLTPRSLDLWFSKQVTGKVASSVPSVQPAPVHSHWKLS</sequence>
<reference evidence="2" key="1">
    <citation type="journal article" date="2011" name="Nat. Biotechnol.">
        <title>The genomic sequence of the Chinese hamster ovary (CHO)-K1 cell line.</title>
        <authorList>
            <person name="Xu X."/>
            <person name="Nagarajan H."/>
            <person name="Lewis N.E."/>
            <person name="Pan S."/>
            <person name="Cai Z."/>
            <person name="Liu X."/>
            <person name="Chen W."/>
            <person name="Xie M."/>
            <person name="Wang W."/>
            <person name="Hammond S."/>
            <person name="Andersen M.R."/>
            <person name="Neff N."/>
            <person name="Passarelli B."/>
            <person name="Koh W."/>
            <person name="Fan H.C."/>
            <person name="Wang J."/>
            <person name="Gui Y."/>
            <person name="Lee K.H."/>
            <person name="Betenbaugh M.J."/>
            <person name="Quake S.R."/>
            <person name="Famili I."/>
            <person name="Palsson B.O."/>
            <person name="Wang J."/>
        </authorList>
    </citation>
    <scope>NUCLEOTIDE SEQUENCE [LARGE SCALE GENOMIC DNA]</scope>
    <source>
        <strain evidence="2">CHO K1 cell line</strain>
    </source>
</reference>
<dbReference type="AlphaFoldDB" id="G3HP53"/>
<dbReference type="InParanoid" id="G3HP53"/>
<evidence type="ECO:0000313" key="2">
    <source>
        <dbReference type="Proteomes" id="UP000001075"/>
    </source>
</evidence>
<gene>
    <name evidence="1" type="ORF">I79_012557</name>
</gene>
<evidence type="ECO:0000313" key="1">
    <source>
        <dbReference type="EMBL" id="EGW02875.1"/>
    </source>
</evidence>
<dbReference type="EMBL" id="JH000566">
    <property type="protein sequence ID" value="EGW02875.1"/>
    <property type="molecule type" value="Genomic_DNA"/>
</dbReference>